<evidence type="ECO:0000313" key="3">
    <source>
        <dbReference type="Proteomes" id="UP000824165"/>
    </source>
</evidence>
<comment type="caution">
    <text evidence="2">The sequence shown here is derived from an EMBL/GenBank/DDBJ whole genome shotgun (WGS) entry which is preliminary data.</text>
</comment>
<name>A0A9D1H606_9FIRM</name>
<dbReference type="GO" id="GO:0005737">
    <property type="term" value="C:cytoplasm"/>
    <property type="evidence" value="ECO:0007669"/>
    <property type="project" value="TreeGrafter"/>
</dbReference>
<dbReference type="SUPFAM" id="SSF54001">
    <property type="entry name" value="Cysteine proteinases"/>
    <property type="match status" value="1"/>
</dbReference>
<dbReference type="Pfam" id="PF01841">
    <property type="entry name" value="Transglut_core"/>
    <property type="match status" value="1"/>
</dbReference>
<organism evidence="2 3">
    <name type="scientific">Candidatus Ornithomonoglobus intestinigallinarum</name>
    <dbReference type="NCBI Taxonomy" id="2840894"/>
    <lineage>
        <taxon>Bacteria</taxon>
        <taxon>Bacillati</taxon>
        <taxon>Bacillota</taxon>
        <taxon>Clostridia</taxon>
        <taxon>Candidatus Ornithomonoglobus</taxon>
    </lineage>
</organism>
<accession>A0A9D1H606</accession>
<dbReference type="AlphaFoldDB" id="A0A9D1H606"/>
<dbReference type="PANTHER" id="PTHR46333:SF2">
    <property type="entry name" value="CYTOKINESIS PROTEIN 3"/>
    <property type="match status" value="1"/>
</dbReference>
<dbReference type="InterPro" id="IPR052557">
    <property type="entry name" value="CAP/Cytokinesis_protein"/>
</dbReference>
<dbReference type="SMART" id="SM00460">
    <property type="entry name" value="TGc"/>
    <property type="match status" value="1"/>
</dbReference>
<gene>
    <name evidence="2" type="ORF">IAA60_08200</name>
</gene>
<feature type="domain" description="Transglutaminase-like" evidence="1">
    <location>
        <begin position="287"/>
        <end position="359"/>
    </location>
</feature>
<protein>
    <submittedName>
        <fullName evidence="2">Transglutaminase domain-containing protein</fullName>
    </submittedName>
</protein>
<dbReference type="Gene3D" id="3.10.620.30">
    <property type="match status" value="1"/>
</dbReference>
<dbReference type="EMBL" id="DVLU01000084">
    <property type="protein sequence ID" value="HIT85869.1"/>
    <property type="molecule type" value="Genomic_DNA"/>
</dbReference>
<dbReference type="Proteomes" id="UP000824165">
    <property type="component" value="Unassembled WGS sequence"/>
</dbReference>
<reference evidence="2" key="2">
    <citation type="journal article" date="2021" name="PeerJ">
        <title>Extensive microbial diversity within the chicken gut microbiome revealed by metagenomics and culture.</title>
        <authorList>
            <person name="Gilroy R."/>
            <person name="Ravi A."/>
            <person name="Getino M."/>
            <person name="Pursley I."/>
            <person name="Horton D.L."/>
            <person name="Alikhan N.F."/>
            <person name="Baker D."/>
            <person name="Gharbi K."/>
            <person name="Hall N."/>
            <person name="Watson M."/>
            <person name="Adriaenssens E.M."/>
            <person name="Foster-Nyarko E."/>
            <person name="Jarju S."/>
            <person name="Secka A."/>
            <person name="Antonio M."/>
            <person name="Oren A."/>
            <person name="Chaudhuri R.R."/>
            <person name="La Ragione R."/>
            <person name="Hildebrand F."/>
            <person name="Pallen M.J."/>
        </authorList>
    </citation>
    <scope>NUCLEOTIDE SEQUENCE</scope>
    <source>
        <strain evidence="2">CHK181-108</strain>
    </source>
</reference>
<dbReference type="InterPro" id="IPR038765">
    <property type="entry name" value="Papain-like_cys_pep_sf"/>
</dbReference>
<dbReference type="InterPro" id="IPR002931">
    <property type="entry name" value="Transglutaminase-like"/>
</dbReference>
<reference evidence="2" key="1">
    <citation type="submission" date="2020-10" db="EMBL/GenBank/DDBJ databases">
        <authorList>
            <person name="Gilroy R."/>
        </authorList>
    </citation>
    <scope>NUCLEOTIDE SEQUENCE</scope>
    <source>
        <strain evidence="2">CHK181-108</strain>
    </source>
</reference>
<sequence>MKHIRNFLITALILFIGILFVNAKTDFFYNIASYIPAFENHRIAAEMIKDASQSLSELTASLPSPSEIIAAIKGEELPIDPEDTAHNAYIADSPMLTFYPHENISVMTDETGTSVSVFGIVSDPMKRHLIINFSDESNEQLDQTSVSSLSGGTFNETIAIPETAYSRLELTVFAGPREYGQFTSWVLNLIHLVRNENGAWTIEQSPVYEANKIMYEKDKSISNALRSTPSIQSEDSAVISIAEQLTENCTSDYDKAAALHDWVCSYVYYDEDSLSLDETTPYYATEVIENRKAVCLGFATLYAALCRSISIPCNVVSGYALGIGEDTEWNETNISSDYQNHAWNEVYADGRWVIVDTTWDSRGKIKNGEYTDSESVSHLYFDSNLQYFSQTHKILEYATRR</sequence>
<evidence type="ECO:0000259" key="1">
    <source>
        <dbReference type="SMART" id="SM00460"/>
    </source>
</evidence>
<evidence type="ECO:0000313" key="2">
    <source>
        <dbReference type="EMBL" id="HIT85869.1"/>
    </source>
</evidence>
<dbReference type="PANTHER" id="PTHR46333">
    <property type="entry name" value="CYTOKINESIS PROTEIN 3"/>
    <property type="match status" value="1"/>
</dbReference>
<proteinExistence type="predicted"/>